<accession>A0ABP8S555</accession>
<dbReference type="PROSITE" id="PS51900">
    <property type="entry name" value="CB"/>
    <property type="match status" value="1"/>
</dbReference>
<dbReference type="Proteomes" id="UP001501598">
    <property type="component" value="Unassembled WGS sequence"/>
</dbReference>
<organism evidence="3 4">
    <name type="scientific">Pseudonocardia xishanensis</name>
    <dbReference type="NCBI Taxonomy" id="630995"/>
    <lineage>
        <taxon>Bacteria</taxon>
        <taxon>Bacillati</taxon>
        <taxon>Actinomycetota</taxon>
        <taxon>Actinomycetes</taxon>
        <taxon>Pseudonocardiales</taxon>
        <taxon>Pseudonocardiaceae</taxon>
        <taxon>Pseudonocardia</taxon>
    </lineage>
</organism>
<reference evidence="4" key="1">
    <citation type="journal article" date="2019" name="Int. J. Syst. Evol. Microbiol.">
        <title>The Global Catalogue of Microorganisms (GCM) 10K type strain sequencing project: providing services to taxonomists for standard genome sequencing and annotation.</title>
        <authorList>
            <consortium name="The Broad Institute Genomics Platform"/>
            <consortium name="The Broad Institute Genome Sequencing Center for Infectious Disease"/>
            <person name="Wu L."/>
            <person name="Ma J."/>
        </authorList>
    </citation>
    <scope>NUCLEOTIDE SEQUENCE [LARGE SCALE GENOMIC DNA]</scope>
    <source>
        <strain evidence="4">JCM 17906</strain>
    </source>
</reference>
<feature type="domain" description="Core-binding (CB)" evidence="2">
    <location>
        <begin position="92"/>
        <end position="176"/>
    </location>
</feature>
<name>A0ABP8S555_9PSEU</name>
<protein>
    <recommendedName>
        <fullName evidence="2">Core-binding (CB) domain-containing protein</fullName>
    </recommendedName>
</protein>
<dbReference type="InterPro" id="IPR044068">
    <property type="entry name" value="CB"/>
</dbReference>
<evidence type="ECO:0000259" key="2">
    <source>
        <dbReference type="PROSITE" id="PS51900"/>
    </source>
</evidence>
<keyword evidence="4" id="KW-1185">Reference proteome</keyword>
<evidence type="ECO:0000313" key="3">
    <source>
        <dbReference type="EMBL" id="GAA4561144.1"/>
    </source>
</evidence>
<dbReference type="InterPro" id="IPR011010">
    <property type="entry name" value="DNA_brk_join_enz"/>
</dbReference>
<sequence length="371" mass="41228">MLHHAVERAQAAGCSPATIAGLVVGLFGQLTRPEGGDPERHNVRRSDLTKVLRVAATAKLAAAVLHEHGMLVDDSVPAIRVWIDRKSAQLPPGFAEPINEWLLELHVGGDRARPRSTSTIYAYFGRVQPHLLGWSQRYRHLREVTETDVRIALGGLAGHERAGVFTSLRSLFGFARRRRIVFTDPARRLHVGRAPKRSVLPMTAAEIAAVKHAAVTPAQRLVVGLVGVYAARATAIRLLTLDDVDLARRRIRINDSTQQLPDLPHRLLVEWLTHRRRLWPHTPNRHVLVSRATAGGTEPVSDHYLSWHLAMQHIPLERLRADRVLHEALAVTADPLHLASAFNLSTQTAIDYAEIARNLSERPIEHQALGP</sequence>
<evidence type="ECO:0000313" key="4">
    <source>
        <dbReference type="Proteomes" id="UP001501598"/>
    </source>
</evidence>
<keyword evidence="1" id="KW-0238">DNA-binding</keyword>
<proteinExistence type="predicted"/>
<evidence type="ECO:0000256" key="1">
    <source>
        <dbReference type="PROSITE-ProRule" id="PRU01248"/>
    </source>
</evidence>
<comment type="caution">
    <text evidence="3">The sequence shown here is derived from an EMBL/GenBank/DDBJ whole genome shotgun (WGS) entry which is preliminary data.</text>
</comment>
<gene>
    <name evidence="3" type="ORF">GCM10023175_72500</name>
</gene>
<dbReference type="SUPFAM" id="SSF56349">
    <property type="entry name" value="DNA breaking-rejoining enzymes"/>
    <property type="match status" value="1"/>
</dbReference>
<dbReference type="EMBL" id="BAABGT010000127">
    <property type="protein sequence ID" value="GAA4561144.1"/>
    <property type="molecule type" value="Genomic_DNA"/>
</dbReference>